<dbReference type="EMBL" id="CP048738">
    <property type="protein sequence ID" value="QIB79579.1"/>
    <property type="molecule type" value="Genomic_DNA"/>
</dbReference>
<protein>
    <recommendedName>
        <fullName evidence="5">Site-specific integrase</fullName>
    </recommendedName>
</protein>
<accession>A0A6C0V0G8</accession>
<accession>A0A558GAU4</accession>
<evidence type="ECO:0000313" key="1">
    <source>
        <dbReference type="EMBL" id="QIB79579.1"/>
    </source>
</evidence>
<sequence length="151" mass="18110">MVSENVADRLGIFKTLDEVPQEYRLRRHQRLLEGRDAYTAWEAENIDAEWARKESGRVERRWKTHMDARGRHHALATPADVEAFLADLAGEVQIERVYKPYWLYLKRFYHWMAWHTDYPHRYNPVLMACVEHPTSKTVWNYVMTDVKTAFE</sequence>
<dbReference type="EMBL" id="VMTR01000055">
    <property type="protein sequence ID" value="TVT94874.1"/>
    <property type="molecule type" value="Genomic_DNA"/>
</dbReference>
<name>A0A558GAU4_HALVO</name>
<reference evidence="2 3" key="1">
    <citation type="submission" date="2019-07" db="EMBL/GenBank/DDBJ databases">
        <title>Draft genome sequence of Haloferax volcanii SS0101, isolated from salt farm in Samut Sakhon, Thailand.</title>
        <authorList>
            <person name="Wanthongcharoen S."/>
            <person name="Yamprayoonswat W."/>
            <person name="Ruangsuj P."/>
            <person name="Thongpramul N."/>
            <person name="Jumpathong W."/>
            <person name="Sittihan S."/>
            <person name="Kanjanavas P."/>
            <person name="Yasawong M."/>
        </authorList>
    </citation>
    <scope>NUCLEOTIDE SEQUENCE [LARGE SCALE GENOMIC DNA]</scope>
    <source>
        <strain evidence="2 3">SS0101</strain>
    </source>
</reference>
<dbReference type="Proteomes" id="UP000465667">
    <property type="component" value="Chromosome"/>
</dbReference>
<gene>
    <name evidence="2" type="ORF">FQA18_09445</name>
    <name evidence="1" type="ORF">G3A49_16320</name>
</gene>
<organism evidence="2 3">
    <name type="scientific">Haloferax volcanii</name>
    <name type="common">Halobacterium volcanii</name>
    <dbReference type="NCBI Taxonomy" id="2246"/>
    <lineage>
        <taxon>Archaea</taxon>
        <taxon>Methanobacteriati</taxon>
        <taxon>Methanobacteriota</taxon>
        <taxon>Stenosarchaea group</taxon>
        <taxon>Halobacteria</taxon>
        <taxon>Halobacteriales</taxon>
        <taxon>Haloferacaceae</taxon>
        <taxon>Haloferax</taxon>
    </lineage>
</organism>
<dbReference type="Proteomes" id="UP000320212">
    <property type="component" value="Unassembled WGS sequence"/>
</dbReference>
<evidence type="ECO:0000313" key="3">
    <source>
        <dbReference type="Proteomes" id="UP000320212"/>
    </source>
</evidence>
<evidence type="ECO:0000313" key="2">
    <source>
        <dbReference type="EMBL" id="TVT94874.1"/>
    </source>
</evidence>
<dbReference type="KEGG" id="hale:G3A49_16320"/>
<dbReference type="RefSeq" id="WP_144858727.1">
    <property type="nucleotide sequence ID" value="NZ_CP048738.1"/>
</dbReference>
<dbReference type="GeneID" id="44085007"/>
<evidence type="ECO:0008006" key="5">
    <source>
        <dbReference type="Google" id="ProtNLM"/>
    </source>
</evidence>
<proteinExistence type="predicted"/>
<dbReference type="AlphaFoldDB" id="A0A558GAU4"/>
<reference evidence="1 4" key="2">
    <citation type="submission" date="2020-02" db="EMBL/GenBank/DDBJ databases">
        <title>Whole genome sequence of Haloferax alexandrinus pws1.</title>
        <authorList>
            <person name="Verma D.K."/>
            <person name="Gopal K."/>
            <person name="Prasad E.S."/>
        </authorList>
    </citation>
    <scope>NUCLEOTIDE SEQUENCE [LARGE SCALE GENOMIC DNA]</scope>
    <source>
        <strain evidence="4">wsp1</strain>
        <strain evidence="1">Wsp1</strain>
    </source>
</reference>
<evidence type="ECO:0000313" key="4">
    <source>
        <dbReference type="Proteomes" id="UP000465667"/>
    </source>
</evidence>